<dbReference type="Proteomes" id="UP000001307">
    <property type="component" value="Unassembled WGS sequence"/>
</dbReference>
<dbReference type="EMBL" id="FN653186">
    <property type="protein sequence ID" value="CBY13428.1"/>
    <property type="molecule type" value="Genomic_DNA"/>
</dbReference>
<dbReference type="SUPFAM" id="SSF51197">
    <property type="entry name" value="Clavaminate synthase-like"/>
    <property type="match status" value="1"/>
</dbReference>
<organism evidence="3">
    <name type="scientific">Oikopleura dioica</name>
    <name type="common">Tunicate</name>
    <dbReference type="NCBI Taxonomy" id="34765"/>
    <lineage>
        <taxon>Eukaryota</taxon>
        <taxon>Metazoa</taxon>
        <taxon>Chordata</taxon>
        <taxon>Tunicata</taxon>
        <taxon>Appendicularia</taxon>
        <taxon>Copelata</taxon>
        <taxon>Oikopleuridae</taxon>
        <taxon>Oikopleura</taxon>
    </lineage>
</organism>
<evidence type="ECO:0000313" key="4">
    <source>
        <dbReference type="Proteomes" id="UP000001307"/>
    </source>
</evidence>
<keyword evidence="1" id="KW-0408">Iron</keyword>
<keyword evidence="1" id="KW-0479">Metal-binding</keyword>
<evidence type="ECO:0000313" key="3">
    <source>
        <dbReference type="EMBL" id="CBY13428.1"/>
    </source>
</evidence>
<dbReference type="AlphaFoldDB" id="E4XUN1"/>
<feature type="domain" description="Fe2OG dioxygenase" evidence="2">
    <location>
        <begin position="69"/>
        <end position="166"/>
    </location>
</feature>
<dbReference type="GO" id="GO:0046872">
    <property type="term" value="F:metal ion binding"/>
    <property type="evidence" value="ECO:0007669"/>
    <property type="project" value="UniProtKB-KW"/>
</dbReference>
<dbReference type="InParanoid" id="E4XUN1"/>
<gene>
    <name evidence="3" type="ORF">GSOID_T00004740001</name>
</gene>
<dbReference type="GO" id="GO:0016491">
    <property type="term" value="F:oxidoreductase activity"/>
    <property type="evidence" value="ECO:0007669"/>
    <property type="project" value="UniProtKB-KW"/>
</dbReference>
<protein>
    <recommendedName>
        <fullName evidence="2">Fe2OG dioxygenase domain-containing protein</fullName>
    </recommendedName>
</protein>
<proteinExistence type="inferred from homology"/>
<dbReference type="InterPro" id="IPR044861">
    <property type="entry name" value="IPNS-like_FE2OG_OXY"/>
</dbReference>
<dbReference type="Pfam" id="PF03171">
    <property type="entry name" value="2OG-FeII_Oxy"/>
    <property type="match status" value="1"/>
</dbReference>
<dbReference type="PRINTS" id="PR00682">
    <property type="entry name" value="IPNSYNTHASE"/>
</dbReference>
<dbReference type="InterPro" id="IPR027443">
    <property type="entry name" value="IPNS-like_sf"/>
</dbReference>
<dbReference type="OrthoDB" id="288590at2759"/>
<reference evidence="3" key="1">
    <citation type="journal article" date="2010" name="Science">
        <title>Plasticity of animal genome architecture unmasked by rapid evolution of a pelagic tunicate.</title>
        <authorList>
            <person name="Denoeud F."/>
            <person name="Henriet S."/>
            <person name="Mungpakdee S."/>
            <person name="Aury J.M."/>
            <person name="Da Silva C."/>
            <person name="Brinkmann H."/>
            <person name="Mikhaleva J."/>
            <person name="Olsen L.C."/>
            <person name="Jubin C."/>
            <person name="Canestro C."/>
            <person name="Bouquet J.M."/>
            <person name="Danks G."/>
            <person name="Poulain J."/>
            <person name="Campsteijn C."/>
            <person name="Adamski M."/>
            <person name="Cross I."/>
            <person name="Yadetie F."/>
            <person name="Muffato M."/>
            <person name="Louis A."/>
            <person name="Butcher S."/>
            <person name="Tsagkogeorga G."/>
            <person name="Konrad A."/>
            <person name="Singh S."/>
            <person name="Jensen M.F."/>
            <person name="Cong E.H."/>
            <person name="Eikeseth-Otteraa H."/>
            <person name="Noel B."/>
            <person name="Anthouard V."/>
            <person name="Porcel B.M."/>
            <person name="Kachouri-Lafond R."/>
            <person name="Nishino A."/>
            <person name="Ugolini M."/>
            <person name="Chourrout P."/>
            <person name="Nishida H."/>
            <person name="Aasland R."/>
            <person name="Huzurbazar S."/>
            <person name="Westhof E."/>
            <person name="Delsuc F."/>
            <person name="Lehrach H."/>
            <person name="Reinhardt R."/>
            <person name="Weissenbach J."/>
            <person name="Roy S.W."/>
            <person name="Artiguenave F."/>
            <person name="Postlethwait J.H."/>
            <person name="Manak J.R."/>
            <person name="Thompson E.M."/>
            <person name="Jaillon O."/>
            <person name="Du Pasquier L."/>
            <person name="Boudinot P."/>
            <person name="Liberles D.A."/>
            <person name="Volff J.N."/>
            <person name="Philippe H."/>
            <person name="Lenhard B."/>
            <person name="Roest Crollius H."/>
            <person name="Wincker P."/>
            <person name="Chourrout D."/>
        </authorList>
    </citation>
    <scope>NUCLEOTIDE SEQUENCE [LARGE SCALE GENOMIC DNA]</scope>
</reference>
<dbReference type="InterPro" id="IPR050231">
    <property type="entry name" value="Iron_ascorbate_oxido_reductase"/>
</dbReference>
<sequence>MAHTFYLYDMDSKFVQQVDPNLRLDVKKIDERFRKMFLAMKNTVLELLTSFEKINDMKEERLRDQFAKDPDCSLNANYYEKTEKHEWGIESHLDKGLITLLYQDQTGGLEAEYEGKWYPIPPIEGTLVIIIGRMLEHFTHGVAKAAWHRVKAHKSDRISWPFFLSPSFDAKFERLDEFKWNAEKFEALEKKRRINGSGFRCGTYEPGNEFGSGTYRDWHNKYVVNANDRKNKGQIKIWELELSFMEERSKAEVDGPNKKYAPLVRPKVWRKPNMYS</sequence>
<dbReference type="PROSITE" id="PS51471">
    <property type="entry name" value="FE2OG_OXY"/>
    <property type="match status" value="1"/>
</dbReference>
<evidence type="ECO:0000259" key="2">
    <source>
        <dbReference type="PROSITE" id="PS51471"/>
    </source>
</evidence>
<dbReference type="Gene3D" id="2.60.120.330">
    <property type="entry name" value="B-lactam Antibiotic, Isopenicillin N Synthase, Chain"/>
    <property type="match status" value="1"/>
</dbReference>
<dbReference type="InterPro" id="IPR005123">
    <property type="entry name" value="Oxoglu/Fe-dep_dioxygenase_dom"/>
</dbReference>
<evidence type="ECO:0000256" key="1">
    <source>
        <dbReference type="RuleBase" id="RU003682"/>
    </source>
</evidence>
<keyword evidence="1" id="KW-0560">Oxidoreductase</keyword>
<keyword evidence="4" id="KW-1185">Reference proteome</keyword>
<name>E4XUN1_OIKDI</name>
<accession>E4XUN1</accession>
<comment type="similarity">
    <text evidence="1">Belongs to the iron/ascorbate-dependent oxidoreductase family.</text>
</comment>
<dbReference type="PANTHER" id="PTHR47990">
    <property type="entry name" value="2-OXOGLUTARATE (2OG) AND FE(II)-DEPENDENT OXYGENASE SUPERFAMILY PROTEIN-RELATED"/>
    <property type="match status" value="1"/>
</dbReference>